<sequence length="181" mass="19068">MTSLIGSTAQAAHSAFSALISTAEVHRGSEIKTLTPQVKEGAADTPVNLNFAEGRRVIVGVPGAFTGTCSKQIPTYISLYDQFKARGVSEILVVAVNDAFVMQAWKEKLAPEGTPVRFIADDQGLFVSSLGLVFDATPLLGGPRSKRFVIVADGPKVTTIAVEKDPGQLTSTDAHAVLSLL</sequence>
<comment type="function">
    <text evidence="7">Thiol-specific peroxidase that catalyzes the reduction of hydrogen peroxide and organic hydroperoxides to water and alcohols, respectively. Plays a role in cell protection against oxidative stress by detoxifying peroxides.</text>
</comment>
<dbReference type="PANTHER" id="PTHR10430">
    <property type="entry name" value="PEROXIREDOXIN"/>
    <property type="match status" value="1"/>
</dbReference>
<dbReference type="InterPro" id="IPR037944">
    <property type="entry name" value="PRX5-like"/>
</dbReference>
<dbReference type="GO" id="GO:0005829">
    <property type="term" value="C:cytosol"/>
    <property type="evidence" value="ECO:0007669"/>
    <property type="project" value="TreeGrafter"/>
</dbReference>
<dbReference type="EMBL" id="KN881646">
    <property type="protein sequence ID" value="KIY51971.1"/>
    <property type="molecule type" value="Genomic_DNA"/>
</dbReference>
<dbReference type="PANTHER" id="PTHR10430:SF39">
    <property type="entry name" value="PEROXISOMAL MEMBRANE ASSOCIATED PROTEIN 20"/>
    <property type="match status" value="1"/>
</dbReference>
<evidence type="ECO:0000256" key="4">
    <source>
        <dbReference type="ARBA" id="ARBA00023002"/>
    </source>
</evidence>
<evidence type="ECO:0000256" key="6">
    <source>
        <dbReference type="PIRSR" id="PIRSR637944-1"/>
    </source>
</evidence>
<evidence type="ECO:0000256" key="1">
    <source>
        <dbReference type="ARBA" id="ARBA00010505"/>
    </source>
</evidence>
<dbReference type="GO" id="GO:0008379">
    <property type="term" value="F:thioredoxin peroxidase activity"/>
    <property type="evidence" value="ECO:0007669"/>
    <property type="project" value="InterPro"/>
</dbReference>
<dbReference type="GO" id="GO:0042744">
    <property type="term" value="P:hydrogen peroxide catabolic process"/>
    <property type="evidence" value="ECO:0007669"/>
    <property type="project" value="TreeGrafter"/>
</dbReference>
<dbReference type="CDD" id="cd03013">
    <property type="entry name" value="PRX5_like"/>
    <property type="match status" value="1"/>
</dbReference>
<dbReference type="SUPFAM" id="SSF52833">
    <property type="entry name" value="Thioredoxin-like"/>
    <property type="match status" value="1"/>
</dbReference>
<dbReference type="InterPro" id="IPR036249">
    <property type="entry name" value="Thioredoxin-like_sf"/>
</dbReference>
<dbReference type="GO" id="GO:0005777">
    <property type="term" value="C:peroxisome"/>
    <property type="evidence" value="ECO:0007669"/>
    <property type="project" value="TreeGrafter"/>
</dbReference>
<dbReference type="Proteomes" id="UP000054144">
    <property type="component" value="Unassembled WGS sequence"/>
</dbReference>
<keyword evidence="2 7" id="KW-0575">Peroxidase</keyword>
<evidence type="ECO:0000313" key="10">
    <source>
        <dbReference type="Proteomes" id="UP000054144"/>
    </source>
</evidence>
<keyword evidence="10" id="KW-1185">Reference proteome</keyword>
<proteinExistence type="inferred from homology"/>
<dbReference type="InterPro" id="IPR013740">
    <property type="entry name" value="Redoxin"/>
</dbReference>
<gene>
    <name evidence="9" type="ORF">FISHEDRAFT_63967</name>
</gene>
<name>A0A0D7AKZ3_9AGAR</name>
<dbReference type="GO" id="GO:0034599">
    <property type="term" value="P:cellular response to oxidative stress"/>
    <property type="evidence" value="ECO:0007669"/>
    <property type="project" value="InterPro"/>
</dbReference>
<dbReference type="Pfam" id="PF08534">
    <property type="entry name" value="Redoxin"/>
    <property type="match status" value="1"/>
</dbReference>
<organism evidence="9 10">
    <name type="scientific">Fistulina hepatica ATCC 64428</name>
    <dbReference type="NCBI Taxonomy" id="1128425"/>
    <lineage>
        <taxon>Eukaryota</taxon>
        <taxon>Fungi</taxon>
        <taxon>Dikarya</taxon>
        <taxon>Basidiomycota</taxon>
        <taxon>Agaricomycotina</taxon>
        <taxon>Agaricomycetes</taxon>
        <taxon>Agaricomycetidae</taxon>
        <taxon>Agaricales</taxon>
        <taxon>Fistulinaceae</taxon>
        <taxon>Fistulina</taxon>
    </lineage>
</organism>
<evidence type="ECO:0000256" key="3">
    <source>
        <dbReference type="ARBA" id="ARBA00022862"/>
    </source>
</evidence>
<accession>A0A0D7AKZ3</accession>
<dbReference type="AlphaFoldDB" id="A0A0D7AKZ3"/>
<feature type="domain" description="Thioredoxin" evidence="8">
    <location>
        <begin position="29"/>
        <end position="181"/>
    </location>
</feature>
<evidence type="ECO:0000259" key="8">
    <source>
        <dbReference type="PROSITE" id="PS51352"/>
    </source>
</evidence>
<feature type="active site" description="Cysteine sulfenic acid (-SOH) intermediate" evidence="6">
    <location>
        <position position="69"/>
    </location>
</feature>
<evidence type="ECO:0000313" key="9">
    <source>
        <dbReference type="EMBL" id="KIY51971.1"/>
    </source>
</evidence>
<protein>
    <submittedName>
        <fullName evidence="9">Redoxin</fullName>
    </submittedName>
</protein>
<evidence type="ECO:0000256" key="7">
    <source>
        <dbReference type="RuleBase" id="RU366011"/>
    </source>
</evidence>
<keyword evidence="4 7" id="KW-0560">Oxidoreductase</keyword>
<dbReference type="Gene3D" id="3.40.30.10">
    <property type="entry name" value="Glutaredoxin"/>
    <property type="match status" value="1"/>
</dbReference>
<reference evidence="9 10" key="1">
    <citation type="journal article" date="2015" name="Fungal Genet. Biol.">
        <title>Evolution of novel wood decay mechanisms in Agaricales revealed by the genome sequences of Fistulina hepatica and Cylindrobasidium torrendii.</title>
        <authorList>
            <person name="Floudas D."/>
            <person name="Held B.W."/>
            <person name="Riley R."/>
            <person name="Nagy L.G."/>
            <person name="Koehler G."/>
            <person name="Ransdell A.S."/>
            <person name="Younus H."/>
            <person name="Chow J."/>
            <person name="Chiniquy J."/>
            <person name="Lipzen A."/>
            <person name="Tritt A."/>
            <person name="Sun H."/>
            <person name="Haridas S."/>
            <person name="LaButti K."/>
            <person name="Ohm R.A."/>
            <person name="Kues U."/>
            <person name="Blanchette R.A."/>
            <person name="Grigoriev I.V."/>
            <person name="Minto R.E."/>
            <person name="Hibbett D.S."/>
        </authorList>
    </citation>
    <scope>NUCLEOTIDE SEQUENCE [LARGE SCALE GENOMIC DNA]</scope>
    <source>
        <strain evidence="9 10">ATCC 64428</strain>
    </source>
</reference>
<evidence type="ECO:0000256" key="2">
    <source>
        <dbReference type="ARBA" id="ARBA00022559"/>
    </source>
</evidence>
<dbReference type="OrthoDB" id="1882547at2759"/>
<dbReference type="GO" id="GO:0045454">
    <property type="term" value="P:cell redox homeostasis"/>
    <property type="evidence" value="ECO:0007669"/>
    <property type="project" value="TreeGrafter"/>
</dbReference>
<comment type="similarity">
    <text evidence="1 7">Belongs to the peroxiredoxin family. Prx5 subfamily.</text>
</comment>
<evidence type="ECO:0000256" key="5">
    <source>
        <dbReference type="ARBA" id="ARBA00023284"/>
    </source>
</evidence>
<dbReference type="PROSITE" id="PS51352">
    <property type="entry name" value="THIOREDOXIN_2"/>
    <property type="match status" value="1"/>
</dbReference>
<dbReference type="GO" id="GO:0005739">
    <property type="term" value="C:mitochondrion"/>
    <property type="evidence" value="ECO:0007669"/>
    <property type="project" value="TreeGrafter"/>
</dbReference>
<keyword evidence="3 7" id="KW-0049">Antioxidant</keyword>
<dbReference type="InterPro" id="IPR013766">
    <property type="entry name" value="Thioredoxin_domain"/>
</dbReference>
<keyword evidence="5 7" id="KW-0676">Redox-active center</keyword>